<dbReference type="SUPFAM" id="SSF56281">
    <property type="entry name" value="Metallo-hydrolase/oxidoreductase"/>
    <property type="match status" value="1"/>
</dbReference>
<dbReference type="Pfam" id="PF00753">
    <property type="entry name" value="Lactamase_B"/>
    <property type="match status" value="1"/>
</dbReference>
<keyword evidence="2" id="KW-0479">Metal-binding</keyword>
<evidence type="ECO:0000259" key="5">
    <source>
        <dbReference type="SMART" id="SM00849"/>
    </source>
</evidence>
<dbReference type="CDD" id="cd07720">
    <property type="entry name" value="OPHC2-like_MBL-fold"/>
    <property type="match status" value="1"/>
</dbReference>
<keyword evidence="7" id="KW-1185">Reference proteome</keyword>
<accession>A0ABW0NUE0</accession>
<feature type="domain" description="Metallo-beta-lactamase" evidence="5">
    <location>
        <begin position="52"/>
        <end position="255"/>
    </location>
</feature>
<evidence type="ECO:0000256" key="3">
    <source>
        <dbReference type="ARBA" id="ARBA00022801"/>
    </source>
</evidence>
<evidence type="ECO:0000256" key="2">
    <source>
        <dbReference type="ARBA" id="ARBA00022723"/>
    </source>
</evidence>
<comment type="similarity">
    <text evidence="1">Belongs to the metallo-beta-lactamase superfamily.</text>
</comment>
<dbReference type="RefSeq" id="WP_066722235.1">
    <property type="nucleotide sequence ID" value="NZ_JBHSLU010000003.1"/>
</dbReference>
<dbReference type="InterPro" id="IPR036866">
    <property type="entry name" value="RibonucZ/Hydroxyglut_hydro"/>
</dbReference>
<evidence type="ECO:0000313" key="7">
    <source>
        <dbReference type="Proteomes" id="UP001596060"/>
    </source>
</evidence>
<dbReference type="EMBL" id="JBHSLU010000003">
    <property type="protein sequence ID" value="MFC5503715.1"/>
    <property type="molecule type" value="Genomic_DNA"/>
</dbReference>
<keyword evidence="3" id="KW-0378">Hydrolase</keyword>
<name>A0ABW0NUE0_9HYPH</name>
<sequence>MDQQTRRFGLYEVSILHDGFYEAPIDVLTHAAGPAARDGAIAAWGRPTLRIVVNCFLLRGPGGITLVDAGTGTAWGEAYGHARTALKSLGLTRESIDRVLITHLHGDHALGLFDGEAAYFPHARVLVPATELSFFTDAEKRLSTPENRRGGFAIAETLLRLYPDRIDAIGTTGDVIPRVTLIPLPGHTHGQSGYLIENGGRDLLLWGDAVHLETLQAADPEVGLVFDLDGAVAVATRRDILGRAGDHGWVVSGGHVDGFKTVRRVGDVFELVPAA</sequence>
<dbReference type="SMART" id="SM00849">
    <property type="entry name" value="Lactamase_B"/>
    <property type="match status" value="1"/>
</dbReference>
<evidence type="ECO:0000256" key="1">
    <source>
        <dbReference type="ARBA" id="ARBA00007749"/>
    </source>
</evidence>
<comment type="caution">
    <text evidence="6">The sequence shown here is derived from an EMBL/GenBank/DDBJ whole genome shotgun (WGS) entry which is preliminary data.</text>
</comment>
<dbReference type="Proteomes" id="UP001596060">
    <property type="component" value="Unassembled WGS sequence"/>
</dbReference>
<evidence type="ECO:0000256" key="4">
    <source>
        <dbReference type="ARBA" id="ARBA00022833"/>
    </source>
</evidence>
<proteinExistence type="inferred from homology"/>
<dbReference type="InterPro" id="IPR001279">
    <property type="entry name" value="Metallo-B-lactamas"/>
</dbReference>
<evidence type="ECO:0000313" key="6">
    <source>
        <dbReference type="EMBL" id="MFC5503715.1"/>
    </source>
</evidence>
<dbReference type="PANTHER" id="PTHR42978">
    <property type="entry name" value="QUORUM-QUENCHING LACTONASE YTNP-RELATED-RELATED"/>
    <property type="match status" value="1"/>
</dbReference>
<protein>
    <submittedName>
        <fullName evidence="6">MBL fold metallo-hydrolase</fullName>
    </submittedName>
</protein>
<keyword evidence="4" id="KW-0862">Zinc</keyword>
<dbReference type="InterPro" id="IPR051013">
    <property type="entry name" value="MBL_superfamily_lactonases"/>
</dbReference>
<dbReference type="Gene3D" id="3.60.15.10">
    <property type="entry name" value="Ribonuclease Z/Hydroxyacylglutathione hydrolase-like"/>
    <property type="match status" value="1"/>
</dbReference>
<organism evidence="6 7">
    <name type="scientific">Bosea massiliensis</name>
    <dbReference type="NCBI Taxonomy" id="151419"/>
    <lineage>
        <taxon>Bacteria</taxon>
        <taxon>Pseudomonadati</taxon>
        <taxon>Pseudomonadota</taxon>
        <taxon>Alphaproteobacteria</taxon>
        <taxon>Hyphomicrobiales</taxon>
        <taxon>Boseaceae</taxon>
        <taxon>Bosea</taxon>
    </lineage>
</organism>
<gene>
    <name evidence="6" type="ORF">ACFPN9_00425</name>
</gene>
<dbReference type="PANTHER" id="PTHR42978:SF6">
    <property type="entry name" value="QUORUM-QUENCHING LACTONASE YTNP-RELATED"/>
    <property type="match status" value="1"/>
</dbReference>
<reference evidence="7" key="1">
    <citation type="journal article" date="2019" name="Int. J. Syst. Evol. Microbiol.">
        <title>The Global Catalogue of Microorganisms (GCM) 10K type strain sequencing project: providing services to taxonomists for standard genome sequencing and annotation.</title>
        <authorList>
            <consortium name="The Broad Institute Genomics Platform"/>
            <consortium name="The Broad Institute Genome Sequencing Center for Infectious Disease"/>
            <person name="Wu L."/>
            <person name="Ma J."/>
        </authorList>
    </citation>
    <scope>NUCLEOTIDE SEQUENCE [LARGE SCALE GENOMIC DNA]</scope>
    <source>
        <strain evidence="7">CCUG 43117</strain>
    </source>
</reference>